<accession>A0A183CW83</accession>
<sequence length="302" mass="33896">MPLTRELLQQHTRKWEQEYRDTWKKRLGLKRPTQRISKLFQQTEFTVPVSSKIFRDNSGCSKPTVTQSAPACLSSTRTDHWPTVNRGEYYRSLGPNPPPPPGRNFQITSVPLPPPLPIEDRRSAFVSLPITATTKLFRDASQPINLSVTEQLQARGVPEPTSIATGTEGQPVFQPPPQQHRSVIRTALMSSTQKQQQQQYCGPDAAKLPPPATPVAHRQMPTTTLDMVFDWGQTLEYSNGAATTEPRETCAARLINMAQRAQQQQQQLGQKQQQQQVHLPLANSPVKEATDALMLLQETTTF</sequence>
<gene>
    <name evidence="1" type="ORF">GPUH_LOCUS724</name>
</gene>
<name>A0A183CW83_9BILA</name>
<evidence type="ECO:0000313" key="1">
    <source>
        <dbReference type="EMBL" id="VDK28605.1"/>
    </source>
</evidence>
<protein>
    <submittedName>
        <fullName evidence="1 3">Uncharacterized protein</fullName>
    </submittedName>
</protein>
<evidence type="ECO:0000313" key="3">
    <source>
        <dbReference type="WBParaSite" id="GPUH_0000072401-mRNA-1"/>
    </source>
</evidence>
<dbReference type="AlphaFoldDB" id="A0A183CW83"/>
<keyword evidence="2" id="KW-1185">Reference proteome</keyword>
<evidence type="ECO:0000313" key="2">
    <source>
        <dbReference type="Proteomes" id="UP000271098"/>
    </source>
</evidence>
<reference evidence="3" key="1">
    <citation type="submission" date="2016-06" db="UniProtKB">
        <authorList>
            <consortium name="WormBaseParasite"/>
        </authorList>
    </citation>
    <scope>IDENTIFICATION</scope>
</reference>
<dbReference type="EMBL" id="UYRT01000712">
    <property type="protein sequence ID" value="VDK28605.1"/>
    <property type="molecule type" value="Genomic_DNA"/>
</dbReference>
<proteinExistence type="predicted"/>
<organism evidence="3">
    <name type="scientific">Gongylonema pulchrum</name>
    <dbReference type="NCBI Taxonomy" id="637853"/>
    <lineage>
        <taxon>Eukaryota</taxon>
        <taxon>Metazoa</taxon>
        <taxon>Ecdysozoa</taxon>
        <taxon>Nematoda</taxon>
        <taxon>Chromadorea</taxon>
        <taxon>Rhabditida</taxon>
        <taxon>Spirurina</taxon>
        <taxon>Spiruromorpha</taxon>
        <taxon>Spiruroidea</taxon>
        <taxon>Gongylonematidae</taxon>
        <taxon>Gongylonema</taxon>
    </lineage>
</organism>
<dbReference type="WBParaSite" id="GPUH_0000072401-mRNA-1">
    <property type="protein sequence ID" value="GPUH_0000072401-mRNA-1"/>
    <property type="gene ID" value="GPUH_0000072401"/>
</dbReference>
<dbReference type="OrthoDB" id="5833023at2759"/>
<reference evidence="1 2" key="2">
    <citation type="submission" date="2018-11" db="EMBL/GenBank/DDBJ databases">
        <authorList>
            <consortium name="Pathogen Informatics"/>
        </authorList>
    </citation>
    <scope>NUCLEOTIDE SEQUENCE [LARGE SCALE GENOMIC DNA]</scope>
</reference>
<dbReference type="Proteomes" id="UP000271098">
    <property type="component" value="Unassembled WGS sequence"/>
</dbReference>